<reference evidence="4" key="1">
    <citation type="submission" date="2023-10" db="EMBL/GenBank/DDBJ databases">
        <title>Genome assembly of Pristionchus species.</title>
        <authorList>
            <person name="Yoshida K."/>
            <person name="Sommer R.J."/>
        </authorList>
    </citation>
    <scope>NUCLEOTIDE SEQUENCE</scope>
    <source>
        <strain evidence="4">RS5133</strain>
    </source>
</reference>
<evidence type="ECO:0000313" key="5">
    <source>
        <dbReference type="Proteomes" id="UP001432322"/>
    </source>
</evidence>
<evidence type="ECO:0000313" key="4">
    <source>
        <dbReference type="EMBL" id="GMT30293.1"/>
    </source>
</evidence>
<dbReference type="InterPro" id="IPR008138">
    <property type="entry name" value="SapB_2"/>
</dbReference>
<protein>
    <recommendedName>
        <fullName evidence="3">Saposin B-type domain-containing protein</fullName>
    </recommendedName>
</protein>
<dbReference type="Gene3D" id="1.10.225.10">
    <property type="entry name" value="Saposin-like"/>
    <property type="match status" value="1"/>
</dbReference>
<evidence type="ECO:0000259" key="3">
    <source>
        <dbReference type="PROSITE" id="PS50015"/>
    </source>
</evidence>
<keyword evidence="5" id="KW-1185">Reference proteome</keyword>
<dbReference type="PROSITE" id="PS50015">
    <property type="entry name" value="SAP_B"/>
    <property type="match status" value="1"/>
</dbReference>
<evidence type="ECO:0000256" key="1">
    <source>
        <dbReference type="ARBA" id="ARBA00023157"/>
    </source>
</evidence>
<keyword evidence="2" id="KW-0732">Signal</keyword>
<comment type="caution">
    <text evidence="4">The sequence shown here is derived from an EMBL/GenBank/DDBJ whole genome shotgun (WGS) entry which is preliminary data.</text>
</comment>
<dbReference type="Proteomes" id="UP001432322">
    <property type="component" value="Unassembled WGS sequence"/>
</dbReference>
<dbReference type="AlphaFoldDB" id="A0AAV5WI11"/>
<sequence>MKPETLFLLLICASIASSGAISKCLFSASSMPELQKIAEKSSQRALFCSQCEDFIGKIQRGLGGGAKNFKQFLDNICADMFDLLHLTKQCQCVVDTAMDQIIASIDNGDSAKTVCEKLKLC</sequence>
<name>A0AAV5WI11_9BILA</name>
<feature type="chain" id="PRO_5043786697" description="Saposin B-type domain-containing protein" evidence="2">
    <location>
        <begin position="21"/>
        <end position="121"/>
    </location>
</feature>
<evidence type="ECO:0000256" key="2">
    <source>
        <dbReference type="SAM" id="SignalP"/>
    </source>
</evidence>
<keyword evidence="1" id="KW-1015">Disulfide bond</keyword>
<feature type="domain" description="Saposin B-type" evidence="3">
    <location>
        <begin position="44"/>
        <end position="121"/>
    </location>
</feature>
<dbReference type="InterPro" id="IPR011001">
    <property type="entry name" value="Saposin-like"/>
</dbReference>
<organism evidence="4 5">
    <name type="scientific">Pristionchus fissidentatus</name>
    <dbReference type="NCBI Taxonomy" id="1538716"/>
    <lineage>
        <taxon>Eukaryota</taxon>
        <taxon>Metazoa</taxon>
        <taxon>Ecdysozoa</taxon>
        <taxon>Nematoda</taxon>
        <taxon>Chromadorea</taxon>
        <taxon>Rhabditida</taxon>
        <taxon>Rhabditina</taxon>
        <taxon>Diplogasteromorpha</taxon>
        <taxon>Diplogasteroidea</taxon>
        <taxon>Neodiplogasteridae</taxon>
        <taxon>Pristionchus</taxon>
    </lineage>
</organism>
<feature type="signal peptide" evidence="2">
    <location>
        <begin position="1"/>
        <end position="20"/>
    </location>
</feature>
<accession>A0AAV5WI11</accession>
<dbReference type="Pfam" id="PF03489">
    <property type="entry name" value="SapB_2"/>
    <property type="match status" value="1"/>
</dbReference>
<proteinExistence type="predicted"/>
<gene>
    <name evidence="4" type="ORF">PFISCL1PPCAC_21590</name>
</gene>
<dbReference type="InterPro" id="IPR008139">
    <property type="entry name" value="SaposinB_dom"/>
</dbReference>
<dbReference type="SMART" id="SM00741">
    <property type="entry name" value="SapB"/>
    <property type="match status" value="1"/>
</dbReference>
<dbReference type="EMBL" id="BTSY01000005">
    <property type="protein sequence ID" value="GMT30293.1"/>
    <property type="molecule type" value="Genomic_DNA"/>
</dbReference>
<dbReference type="SUPFAM" id="SSF47862">
    <property type="entry name" value="Saposin"/>
    <property type="match status" value="1"/>
</dbReference>